<proteinExistence type="predicted"/>
<dbReference type="EMBL" id="JAMDNP010000135">
    <property type="protein sequence ID" value="MCY9764925.1"/>
    <property type="molecule type" value="Genomic_DNA"/>
</dbReference>
<name>A0ABT4H7G3_PAEAL</name>
<accession>A0ABT4H7G3</accession>
<dbReference type="RefSeq" id="WP_268600854.1">
    <property type="nucleotide sequence ID" value="NZ_JAMDNP010000135.1"/>
</dbReference>
<reference evidence="1 2" key="1">
    <citation type="submission" date="2022-05" db="EMBL/GenBank/DDBJ databases">
        <title>Genome Sequencing of Bee-Associated Microbes.</title>
        <authorList>
            <person name="Dunlap C."/>
        </authorList>
    </citation>
    <scope>NUCLEOTIDE SEQUENCE [LARGE SCALE GENOMIC DNA]</scope>
    <source>
        <strain evidence="1 2">NRRL B-04010</strain>
    </source>
</reference>
<gene>
    <name evidence="1" type="ORF">M5X12_30990</name>
</gene>
<evidence type="ECO:0000313" key="1">
    <source>
        <dbReference type="EMBL" id="MCY9764925.1"/>
    </source>
</evidence>
<keyword evidence="2" id="KW-1185">Reference proteome</keyword>
<dbReference type="InterPro" id="IPR009734">
    <property type="entry name" value="Myoviridae_GpU"/>
</dbReference>
<organism evidence="1 2">
    <name type="scientific">Paenibacillus alvei</name>
    <name type="common">Bacillus alvei</name>
    <dbReference type="NCBI Taxonomy" id="44250"/>
    <lineage>
        <taxon>Bacteria</taxon>
        <taxon>Bacillati</taxon>
        <taxon>Bacillota</taxon>
        <taxon>Bacilli</taxon>
        <taxon>Bacillales</taxon>
        <taxon>Paenibacillaceae</taxon>
        <taxon>Paenibacillus</taxon>
    </lineage>
</organism>
<comment type="caution">
    <text evidence="1">The sequence shown here is derived from an EMBL/GenBank/DDBJ whole genome shotgun (WGS) entry which is preliminary data.</text>
</comment>
<dbReference type="Proteomes" id="UP001527181">
    <property type="component" value="Unassembled WGS sequence"/>
</dbReference>
<protein>
    <submittedName>
        <fullName evidence="1">Phage tail protein</fullName>
    </submittedName>
</protein>
<dbReference type="Pfam" id="PF06995">
    <property type="entry name" value="Phage_P2_GpU"/>
    <property type="match status" value="1"/>
</dbReference>
<evidence type="ECO:0000313" key="2">
    <source>
        <dbReference type="Proteomes" id="UP001527181"/>
    </source>
</evidence>
<sequence length="130" mass="14679">MIGAFGDVNFLVTNTKIRTYDDFVRHCQGRWAEHAIIGKKPLSQFIGPGLDTISFSMSFALAHGTDPRYETDRLIKMERSGKPFTLTIGNKKYGTYKWALTSLEVEDSKVDNKGKLLAAAVRVEMREYAK</sequence>